<dbReference type="EMBL" id="CP012523">
    <property type="protein sequence ID" value="ALC39691.1"/>
    <property type="molecule type" value="Genomic_DNA"/>
</dbReference>
<dbReference type="AlphaFoldDB" id="A0A0M4E623"/>
<dbReference type="PANTHER" id="PTHR12242:SF46">
    <property type="entry name" value="IP08657P-RELATED"/>
    <property type="match status" value="1"/>
</dbReference>
<evidence type="ECO:0000313" key="3">
    <source>
        <dbReference type="EMBL" id="ALC39696.1"/>
    </source>
</evidence>
<feature type="transmembrane region" description="Helical" evidence="1">
    <location>
        <begin position="115"/>
        <end position="141"/>
    </location>
</feature>
<feature type="transmembrane region" description="Helical" evidence="1">
    <location>
        <begin position="184"/>
        <end position="204"/>
    </location>
</feature>
<evidence type="ECO:0000313" key="4">
    <source>
        <dbReference type="Proteomes" id="UP000494163"/>
    </source>
</evidence>
<dbReference type="InterPro" id="IPR049352">
    <property type="entry name" value="Rost"/>
</dbReference>
<protein>
    <submittedName>
        <fullName evidence="3">CG4480</fullName>
    </submittedName>
</protein>
<dbReference type="Proteomes" id="UP000494163">
    <property type="component" value="Chromosome 2L"/>
</dbReference>
<name>A0A0M4E623_DROBS</name>
<dbReference type="OrthoDB" id="419711at2759"/>
<reference evidence="3 4" key="1">
    <citation type="submission" date="2015-08" db="EMBL/GenBank/DDBJ databases">
        <title>Ancestral chromatin configuration constrains chromatin evolution on differentiating sex chromosomes in Drosophila.</title>
        <authorList>
            <person name="Zhou Q."/>
            <person name="Bachtrog D."/>
        </authorList>
    </citation>
    <scope>NUCLEOTIDE SEQUENCE [LARGE SCALE GENOMIC DNA]</scope>
    <source>
        <tissue evidence="3">Whole larvae</tissue>
    </source>
</reference>
<dbReference type="Pfam" id="PF21534">
    <property type="entry name" value="Rost"/>
    <property type="match status" value="1"/>
</dbReference>
<dbReference type="GO" id="GO:0016020">
    <property type="term" value="C:membrane"/>
    <property type="evidence" value="ECO:0007669"/>
    <property type="project" value="TreeGrafter"/>
</dbReference>
<accession>A0A0M4E623</accession>
<keyword evidence="4" id="KW-1185">Reference proteome</keyword>
<feature type="transmembrane region" description="Helical" evidence="1">
    <location>
        <begin position="153"/>
        <end position="172"/>
    </location>
</feature>
<keyword evidence="1" id="KW-0812">Transmembrane</keyword>
<feature type="transmembrane region" description="Helical" evidence="1">
    <location>
        <begin position="229"/>
        <end position="251"/>
    </location>
</feature>
<sequence length="265" mass="31731">MDTPEERRQEPLRFKHEFRWRHFGLAHHALEDFHRSQWQKEATSRWFLIYRWAMALFFIIGLVSYMSHYFLEGHWFLYLTHWGFFLCSITSLSAAIFVTIYHFNPDKMVTRHCLIRCYWVCYWTNLIISHVISITYWIFVFPTQKMETDLPKWLVMGFNVLVHGVPVVLFTVDHMLVAHPTRLLHFVYPMGFGWLYGAFAYVYYLCGGVDITGKVYLYAILDFRQPGEAVLMIVYLSILLIFCHVLQYGVYRLRVYIAHKLGKLQ</sequence>
<feature type="transmembrane region" description="Helical" evidence="1">
    <location>
        <begin position="82"/>
        <end position="103"/>
    </location>
</feature>
<evidence type="ECO:0000256" key="1">
    <source>
        <dbReference type="SAM" id="Phobius"/>
    </source>
</evidence>
<dbReference type="EMBL" id="CP012523">
    <property type="protein sequence ID" value="ALC39696.1"/>
    <property type="molecule type" value="Genomic_DNA"/>
</dbReference>
<proteinExistence type="predicted"/>
<evidence type="ECO:0000313" key="2">
    <source>
        <dbReference type="EMBL" id="ALC39691.1"/>
    </source>
</evidence>
<feature type="transmembrane region" description="Helical" evidence="1">
    <location>
        <begin position="48"/>
        <end position="70"/>
    </location>
</feature>
<dbReference type="PANTHER" id="PTHR12242">
    <property type="entry name" value="OS02G0130600 PROTEIN-RELATED"/>
    <property type="match status" value="1"/>
</dbReference>
<gene>
    <name evidence="2" type="ORF">Dbus_chr2Lg1776</name>
    <name evidence="3" type="ORF">Dbus_chr2Lg1781</name>
</gene>
<dbReference type="OMA" id="NGRWFIY"/>
<keyword evidence="1" id="KW-1133">Transmembrane helix</keyword>
<organism evidence="3 4">
    <name type="scientific">Drosophila busckii</name>
    <name type="common">Fruit fly</name>
    <dbReference type="NCBI Taxonomy" id="30019"/>
    <lineage>
        <taxon>Eukaryota</taxon>
        <taxon>Metazoa</taxon>
        <taxon>Ecdysozoa</taxon>
        <taxon>Arthropoda</taxon>
        <taxon>Hexapoda</taxon>
        <taxon>Insecta</taxon>
        <taxon>Pterygota</taxon>
        <taxon>Neoptera</taxon>
        <taxon>Endopterygota</taxon>
        <taxon>Diptera</taxon>
        <taxon>Brachycera</taxon>
        <taxon>Muscomorpha</taxon>
        <taxon>Ephydroidea</taxon>
        <taxon>Drosophilidae</taxon>
        <taxon>Drosophila</taxon>
    </lineage>
</organism>
<keyword evidence="1" id="KW-0472">Membrane</keyword>